<keyword evidence="1" id="KW-0805">Transcription regulation</keyword>
<dbReference type="SUPFAM" id="SSF48008">
    <property type="entry name" value="GntR ligand-binding domain-like"/>
    <property type="match status" value="1"/>
</dbReference>
<feature type="domain" description="HTH gntR-type" evidence="4">
    <location>
        <begin position="4"/>
        <end position="71"/>
    </location>
</feature>
<dbReference type="InterPro" id="IPR036390">
    <property type="entry name" value="WH_DNA-bd_sf"/>
</dbReference>
<name>A0A9D2M7P6_9FIRM</name>
<evidence type="ECO:0000256" key="3">
    <source>
        <dbReference type="ARBA" id="ARBA00023163"/>
    </source>
</evidence>
<evidence type="ECO:0000256" key="1">
    <source>
        <dbReference type="ARBA" id="ARBA00023015"/>
    </source>
</evidence>
<keyword evidence="2" id="KW-0238">DNA-binding</keyword>
<dbReference type="InterPro" id="IPR000524">
    <property type="entry name" value="Tscrpt_reg_HTH_GntR"/>
</dbReference>
<dbReference type="SMART" id="SM00345">
    <property type="entry name" value="HTH_GNTR"/>
    <property type="match status" value="1"/>
</dbReference>
<organism evidence="5 6">
    <name type="scientific">Candidatus Gemmiger avicola</name>
    <dbReference type="NCBI Taxonomy" id="2838605"/>
    <lineage>
        <taxon>Bacteria</taxon>
        <taxon>Bacillati</taxon>
        <taxon>Bacillota</taxon>
        <taxon>Clostridia</taxon>
        <taxon>Eubacteriales</taxon>
        <taxon>Gemmiger</taxon>
    </lineage>
</organism>
<evidence type="ECO:0000313" key="5">
    <source>
        <dbReference type="EMBL" id="HJB42369.1"/>
    </source>
</evidence>
<dbReference type="Pfam" id="PF07729">
    <property type="entry name" value="FCD"/>
    <property type="match status" value="1"/>
</dbReference>
<dbReference type="InterPro" id="IPR008920">
    <property type="entry name" value="TF_FadR/GntR_C"/>
</dbReference>
<dbReference type="PANTHER" id="PTHR43537">
    <property type="entry name" value="TRANSCRIPTIONAL REGULATOR, GNTR FAMILY"/>
    <property type="match status" value="1"/>
</dbReference>
<dbReference type="PANTHER" id="PTHR43537:SF24">
    <property type="entry name" value="GLUCONATE OPERON TRANSCRIPTIONAL REPRESSOR"/>
    <property type="match status" value="1"/>
</dbReference>
<keyword evidence="3" id="KW-0804">Transcription</keyword>
<dbReference type="SUPFAM" id="SSF46785">
    <property type="entry name" value="Winged helix' DNA-binding domain"/>
    <property type="match status" value="1"/>
</dbReference>
<proteinExistence type="predicted"/>
<dbReference type="PROSITE" id="PS50949">
    <property type="entry name" value="HTH_GNTR"/>
    <property type="match status" value="1"/>
</dbReference>
<evidence type="ECO:0000259" key="4">
    <source>
        <dbReference type="PROSITE" id="PS50949"/>
    </source>
</evidence>
<dbReference type="Pfam" id="PF00392">
    <property type="entry name" value="GntR"/>
    <property type="match status" value="1"/>
</dbReference>
<evidence type="ECO:0000313" key="6">
    <source>
        <dbReference type="Proteomes" id="UP000886803"/>
    </source>
</evidence>
<protein>
    <submittedName>
        <fullName evidence="5">GntR family transcriptional regulator</fullName>
    </submittedName>
</protein>
<dbReference type="Gene3D" id="1.10.10.10">
    <property type="entry name" value="Winged helix-like DNA-binding domain superfamily/Winged helix DNA-binding domain"/>
    <property type="match status" value="1"/>
</dbReference>
<dbReference type="AlphaFoldDB" id="A0A9D2M7P6"/>
<dbReference type="InterPro" id="IPR011711">
    <property type="entry name" value="GntR_C"/>
</dbReference>
<dbReference type="GO" id="GO:0003677">
    <property type="term" value="F:DNA binding"/>
    <property type="evidence" value="ECO:0007669"/>
    <property type="project" value="UniProtKB-KW"/>
</dbReference>
<accession>A0A9D2M7P6</accession>
<gene>
    <name evidence="5" type="ORF">H9945_07710</name>
</gene>
<reference evidence="5" key="2">
    <citation type="submission" date="2021-04" db="EMBL/GenBank/DDBJ databases">
        <authorList>
            <person name="Gilroy R."/>
        </authorList>
    </citation>
    <scope>NUCLEOTIDE SEQUENCE</scope>
    <source>
        <strain evidence="5">ChiBcec8-13705</strain>
    </source>
</reference>
<sequence length="231" mass="26666">MNKNYNSRDIYRQLYEEIMTLQRKPGAVLRENALCEEFGVSRTPIRSVLQELRIAGLIEVTPYKSTRVTQLDFDTISQQIYLRVAVETAVLLDFCAICTPEQMDQLKSRNNALRRLAAQPNPVPAAFYHLDGCLHECWFTATHKDQLWQLIQTNQNSYSRFRMLDLVEARNYGEIISEHDALLQAIEHRQTDEVKALCAKHLYGGVARLGHELPTRLADYFVPGTQWPDQL</sequence>
<dbReference type="InterPro" id="IPR036388">
    <property type="entry name" value="WH-like_DNA-bd_sf"/>
</dbReference>
<dbReference type="Proteomes" id="UP000886803">
    <property type="component" value="Unassembled WGS sequence"/>
</dbReference>
<dbReference type="GO" id="GO:0003700">
    <property type="term" value="F:DNA-binding transcription factor activity"/>
    <property type="evidence" value="ECO:0007669"/>
    <property type="project" value="InterPro"/>
</dbReference>
<reference evidence="5" key="1">
    <citation type="journal article" date="2021" name="PeerJ">
        <title>Extensive microbial diversity within the chicken gut microbiome revealed by metagenomics and culture.</title>
        <authorList>
            <person name="Gilroy R."/>
            <person name="Ravi A."/>
            <person name="Getino M."/>
            <person name="Pursley I."/>
            <person name="Horton D.L."/>
            <person name="Alikhan N.F."/>
            <person name="Baker D."/>
            <person name="Gharbi K."/>
            <person name="Hall N."/>
            <person name="Watson M."/>
            <person name="Adriaenssens E.M."/>
            <person name="Foster-Nyarko E."/>
            <person name="Jarju S."/>
            <person name="Secka A."/>
            <person name="Antonio M."/>
            <person name="Oren A."/>
            <person name="Chaudhuri R.R."/>
            <person name="La Ragione R."/>
            <person name="Hildebrand F."/>
            <person name="Pallen M.J."/>
        </authorList>
    </citation>
    <scope>NUCLEOTIDE SEQUENCE</scope>
    <source>
        <strain evidence="5">ChiBcec8-13705</strain>
    </source>
</reference>
<dbReference type="SMART" id="SM00895">
    <property type="entry name" value="FCD"/>
    <property type="match status" value="1"/>
</dbReference>
<comment type="caution">
    <text evidence="5">The sequence shown here is derived from an EMBL/GenBank/DDBJ whole genome shotgun (WGS) entry which is preliminary data.</text>
</comment>
<dbReference type="EMBL" id="DWYG01000131">
    <property type="protein sequence ID" value="HJB42369.1"/>
    <property type="molecule type" value="Genomic_DNA"/>
</dbReference>
<dbReference type="Gene3D" id="1.20.120.530">
    <property type="entry name" value="GntR ligand-binding domain-like"/>
    <property type="match status" value="1"/>
</dbReference>
<evidence type="ECO:0000256" key="2">
    <source>
        <dbReference type="ARBA" id="ARBA00023125"/>
    </source>
</evidence>
<dbReference type="CDD" id="cd07377">
    <property type="entry name" value="WHTH_GntR"/>
    <property type="match status" value="1"/>
</dbReference>
<dbReference type="PRINTS" id="PR00035">
    <property type="entry name" value="HTHGNTR"/>
</dbReference>